<evidence type="ECO:0000259" key="1">
    <source>
        <dbReference type="Pfam" id="PF14216"/>
    </source>
</evidence>
<evidence type="ECO:0000313" key="3">
    <source>
        <dbReference type="Proteomes" id="UP000245474"/>
    </source>
</evidence>
<sequence>MTPKRIQLRRARGWRMPENTVKVDRSTPWGNPFITGKHGTRAECVELYRGLMAGFICLTTFNADKQKAAREHVIHHIDELRGKNLACWCPPDAPCHADVLLEIANREETP</sequence>
<gene>
    <name evidence="2" type="ORF">DEM34_14770</name>
</gene>
<dbReference type="AlphaFoldDB" id="A0A2U2MY39"/>
<comment type="caution">
    <text evidence="2">The sequence shown here is derived from an EMBL/GenBank/DDBJ whole genome shotgun (WGS) entry which is preliminary data.</text>
</comment>
<evidence type="ECO:0000313" key="2">
    <source>
        <dbReference type="EMBL" id="PWG61727.1"/>
    </source>
</evidence>
<reference evidence="2 3" key="1">
    <citation type="submission" date="2018-05" db="EMBL/GenBank/DDBJ databases">
        <title>Spiribacter halobius sp. nov., a moderately halophilic bacterium isolated from marine solar saltern.</title>
        <authorList>
            <person name="Zheng W.-S."/>
            <person name="Lu D.-C."/>
            <person name="Du Z.-J."/>
        </authorList>
    </citation>
    <scope>NUCLEOTIDE SEQUENCE [LARGE SCALE GENOMIC DNA]</scope>
    <source>
        <strain evidence="2 3">E85</strain>
    </source>
</reference>
<accession>A0A2U2MY39</accession>
<name>A0A2U2MY39_9GAMM</name>
<dbReference type="Pfam" id="PF14216">
    <property type="entry name" value="DUF4326"/>
    <property type="match status" value="1"/>
</dbReference>
<proteinExistence type="predicted"/>
<dbReference type="EMBL" id="QFFI01000027">
    <property type="protein sequence ID" value="PWG61727.1"/>
    <property type="molecule type" value="Genomic_DNA"/>
</dbReference>
<protein>
    <recommendedName>
        <fullName evidence="1">DUF4326 domain-containing protein</fullName>
    </recommendedName>
</protein>
<dbReference type="RefSeq" id="WP_109679599.1">
    <property type="nucleotide sequence ID" value="NZ_CP086615.1"/>
</dbReference>
<organism evidence="2 3">
    <name type="scientific">Sediminicurvatus halobius</name>
    <dbReference type="NCBI Taxonomy" id="2182432"/>
    <lineage>
        <taxon>Bacteria</taxon>
        <taxon>Pseudomonadati</taxon>
        <taxon>Pseudomonadota</taxon>
        <taxon>Gammaproteobacteria</taxon>
        <taxon>Chromatiales</taxon>
        <taxon>Ectothiorhodospiraceae</taxon>
        <taxon>Sediminicurvatus</taxon>
    </lineage>
</organism>
<keyword evidence="3" id="KW-1185">Reference proteome</keyword>
<dbReference type="InterPro" id="IPR025475">
    <property type="entry name" value="DUF4326"/>
</dbReference>
<feature type="domain" description="DUF4326" evidence="1">
    <location>
        <begin position="10"/>
        <end position="102"/>
    </location>
</feature>
<dbReference type="OrthoDB" id="572639at2"/>
<dbReference type="Proteomes" id="UP000245474">
    <property type="component" value="Unassembled WGS sequence"/>
</dbReference>